<evidence type="ECO:0000256" key="7">
    <source>
        <dbReference type="ARBA" id="ARBA00023242"/>
    </source>
</evidence>
<organism evidence="9 10">
    <name type="scientific">Bremia lactucae</name>
    <name type="common">Lettuce downy mildew</name>
    <dbReference type="NCBI Taxonomy" id="4779"/>
    <lineage>
        <taxon>Eukaryota</taxon>
        <taxon>Sar</taxon>
        <taxon>Stramenopiles</taxon>
        <taxon>Oomycota</taxon>
        <taxon>Peronosporomycetes</taxon>
        <taxon>Peronosporales</taxon>
        <taxon>Peronosporaceae</taxon>
        <taxon>Bremia</taxon>
    </lineage>
</organism>
<evidence type="ECO:0000256" key="5">
    <source>
        <dbReference type="ARBA" id="ARBA00022490"/>
    </source>
</evidence>
<dbReference type="InterPro" id="IPR027408">
    <property type="entry name" value="PNPase/RNase_PH_dom_sf"/>
</dbReference>
<dbReference type="FunFam" id="3.30.230.70:FF:000004">
    <property type="entry name" value="Exosome complex component Rrp41"/>
    <property type="match status" value="1"/>
</dbReference>
<keyword evidence="10" id="KW-1185">Reference proteome</keyword>
<dbReference type="InterPro" id="IPR015847">
    <property type="entry name" value="ExoRNase_PH_dom2"/>
</dbReference>
<dbReference type="GO" id="GO:0071028">
    <property type="term" value="P:nuclear mRNA surveillance"/>
    <property type="evidence" value="ECO:0007669"/>
    <property type="project" value="TreeGrafter"/>
</dbReference>
<dbReference type="GO" id="GO:0000176">
    <property type="term" value="C:nuclear exosome (RNase complex)"/>
    <property type="evidence" value="ECO:0007669"/>
    <property type="project" value="TreeGrafter"/>
</dbReference>
<dbReference type="SUPFAM" id="SSF55666">
    <property type="entry name" value="Ribonuclease PH domain 2-like"/>
    <property type="match status" value="1"/>
</dbReference>
<comment type="similarity">
    <text evidence="4">Belongs to the lin-54 family.</text>
</comment>
<dbReference type="Proteomes" id="UP000294530">
    <property type="component" value="Unassembled WGS sequence"/>
</dbReference>
<accession>A0A976IKM2</accession>
<dbReference type="RefSeq" id="XP_067823043.1">
    <property type="nucleotide sequence ID" value="XM_067962164.1"/>
</dbReference>
<dbReference type="InterPro" id="IPR033467">
    <property type="entry name" value="Tesmin/TSO1-like_CXC"/>
</dbReference>
<gene>
    <name evidence="9" type="ORF">CCR75_004074</name>
</gene>
<dbReference type="GO" id="GO:0000177">
    <property type="term" value="C:cytoplasmic exosome (RNase complex)"/>
    <property type="evidence" value="ECO:0007669"/>
    <property type="project" value="TreeGrafter"/>
</dbReference>
<proteinExistence type="inferred from homology"/>
<dbReference type="KEGG" id="blac:94347835"/>
<dbReference type="SMART" id="SM01114">
    <property type="entry name" value="CXC"/>
    <property type="match status" value="2"/>
</dbReference>
<dbReference type="GO" id="GO:0005730">
    <property type="term" value="C:nucleolus"/>
    <property type="evidence" value="ECO:0007669"/>
    <property type="project" value="UniProtKB-SubCell"/>
</dbReference>
<evidence type="ECO:0000313" key="10">
    <source>
        <dbReference type="Proteomes" id="UP000294530"/>
    </source>
</evidence>
<dbReference type="InterPro" id="IPR001247">
    <property type="entry name" value="ExoRNase_PH_dom1"/>
</dbReference>
<dbReference type="GO" id="GO:0071051">
    <property type="term" value="P:poly(A)-dependent snoRNA 3'-end processing"/>
    <property type="evidence" value="ECO:0007669"/>
    <property type="project" value="TreeGrafter"/>
</dbReference>
<dbReference type="PANTHER" id="PTHR11953">
    <property type="entry name" value="EXOSOME COMPLEX COMPONENT"/>
    <property type="match status" value="1"/>
</dbReference>
<keyword evidence="6" id="KW-0271">Exosome</keyword>
<dbReference type="PANTHER" id="PTHR11953:SF0">
    <property type="entry name" value="EXOSOME COMPLEX COMPONENT RRP41"/>
    <property type="match status" value="1"/>
</dbReference>
<dbReference type="Pfam" id="PF03638">
    <property type="entry name" value="TCR"/>
    <property type="match status" value="2"/>
</dbReference>
<evidence type="ECO:0000256" key="6">
    <source>
        <dbReference type="ARBA" id="ARBA00022835"/>
    </source>
</evidence>
<dbReference type="InterPro" id="IPR005172">
    <property type="entry name" value="CRC"/>
</dbReference>
<reference evidence="9 10" key="1">
    <citation type="journal article" date="2021" name="Genome Biol.">
        <title>AFLAP: assembly-free linkage analysis pipeline using k-mers from genome sequencing data.</title>
        <authorList>
            <person name="Fletcher K."/>
            <person name="Zhang L."/>
            <person name="Gil J."/>
            <person name="Han R."/>
            <person name="Cavanaugh K."/>
            <person name="Michelmore R."/>
        </authorList>
    </citation>
    <scope>NUCLEOTIDE SEQUENCE [LARGE SCALE GENOMIC DNA]</scope>
    <source>
        <strain evidence="9 10">SF5</strain>
    </source>
</reference>
<evidence type="ECO:0000256" key="4">
    <source>
        <dbReference type="ARBA" id="ARBA00007267"/>
    </source>
</evidence>
<keyword evidence="5" id="KW-0963">Cytoplasm</keyword>
<evidence type="ECO:0000256" key="3">
    <source>
        <dbReference type="ARBA" id="ARBA00006678"/>
    </source>
</evidence>
<comment type="caution">
    <text evidence="9">The sequence shown here is derived from an EMBL/GenBank/DDBJ whole genome shotgun (WGS) entry which is preliminary data.</text>
</comment>
<dbReference type="PROSITE" id="PS51634">
    <property type="entry name" value="CRC"/>
    <property type="match status" value="1"/>
</dbReference>
<dbReference type="SUPFAM" id="SSF54211">
    <property type="entry name" value="Ribosomal protein S5 domain 2-like"/>
    <property type="match status" value="1"/>
</dbReference>
<dbReference type="Pfam" id="PF03725">
    <property type="entry name" value="RNase_PH_C"/>
    <property type="match status" value="1"/>
</dbReference>
<sequence>MAAKAGNATVLGANAGGDVISIAGLRIDGRRSDEVRRIRTRFGLFSRVDGSSYYEQGNTKVVAVVYGPRELANAAAASFNSGAAAVGTGSGNASTNTQPRATINCDFTQAAFATSERKPPRSGDRKKLEMSLAVKQIFEACIQRHLYPRSQIDIFVQVLHADGGELPASINAITLALIDAGIALDDFVVASSAGYLQQSMLCDLNFAEEVARAPQMVIALNPRTQKLNLLQMECKLPLELFESLMEVASEGCNQIYDILQNATMDHIIATTTRSTPMKVSLYAQKNQESSTTILIAPKSLVKKQDAESFSMHGVTSARKMRRALQSIDNNLPSQGSARAMCLPKHAHAVDDSKPYRPVHAYDRVLIKANQATKASITGHKRRAAQAISKVMAPAHFRGYPNEQDRINLAWMDMILALLEKRYGLDTSLPVSITDLEAANLYDLPQRKTRMWRLCPFKSMTCVDTTNTHNRANDNKMPATGHSNSWQISAGYNHEREQEKESKRQNVMLRHALQIQASSLNSSTSCGCKTGCLKMYCTCFSSRGFCHTGCACDDCKNGRNYQVERVQAIQNYMDNNPRAFSYASLPPDTNASGFLHLLPQKSSAVVMRGCRCKRSKCLKKYCECFQNNIACTSHCRCMDCFNHFKSSAAHHHCHLHKQSIITVYSIPPADHPPRLFHPVHVTVTKQPRRNCVAKTVRLNL</sequence>
<evidence type="ECO:0000256" key="1">
    <source>
        <dbReference type="ARBA" id="ARBA00004496"/>
    </source>
</evidence>
<evidence type="ECO:0000256" key="2">
    <source>
        <dbReference type="ARBA" id="ARBA00004604"/>
    </source>
</evidence>
<comment type="subcellular location">
    <subcellularLocation>
        <location evidence="1">Cytoplasm</location>
    </subcellularLocation>
    <subcellularLocation>
        <location evidence="2">Nucleus</location>
        <location evidence="2">Nucleolus</location>
    </subcellularLocation>
</comment>
<dbReference type="Pfam" id="PF01138">
    <property type="entry name" value="RNase_PH"/>
    <property type="match status" value="1"/>
</dbReference>
<dbReference type="GO" id="GO:0034475">
    <property type="term" value="P:U4 snRNA 3'-end processing"/>
    <property type="evidence" value="ECO:0007669"/>
    <property type="project" value="TreeGrafter"/>
</dbReference>
<feature type="domain" description="CRC" evidence="8">
    <location>
        <begin position="521"/>
        <end position="644"/>
    </location>
</feature>
<protein>
    <recommendedName>
        <fullName evidence="8">CRC domain-containing protein</fullName>
    </recommendedName>
</protein>
<dbReference type="InterPro" id="IPR036345">
    <property type="entry name" value="ExoRNase_PH_dom2_sf"/>
</dbReference>
<dbReference type="InterPro" id="IPR020568">
    <property type="entry name" value="Ribosomal_Su5_D2-typ_SF"/>
</dbReference>
<evidence type="ECO:0000259" key="8">
    <source>
        <dbReference type="PROSITE" id="PS51634"/>
    </source>
</evidence>
<dbReference type="EMBL" id="SHOA02000017">
    <property type="protein sequence ID" value="TDH73545.1"/>
    <property type="molecule type" value="Genomic_DNA"/>
</dbReference>
<evidence type="ECO:0000313" key="9">
    <source>
        <dbReference type="EMBL" id="TDH73545.1"/>
    </source>
</evidence>
<comment type="similarity">
    <text evidence="3">Belongs to the RNase PH family.</text>
</comment>
<dbReference type="GeneID" id="94347835"/>
<name>A0A976IKM2_BRELC</name>
<dbReference type="OrthoDB" id="27298at2759"/>
<dbReference type="AlphaFoldDB" id="A0A976IKM2"/>
<dbReference type="InterPro" id="IPR050080">
    <property type="entry name" value="RNase_PH"/>
</dbReference>
<dbReference type="GO" id="GO:0003723">
    <property type="term" value="F:RNA binding"/>
    <property type="evidence" value="ECO:0007669"/>
    <property type="project" value="TreeGrafter"/>
</dbReference>
<dbReference type="GO" id="GO:0016075">
    <property type="term" value="P:rRNA catabolic process"/>
    <property type="evidence" value="ECO:0007669"/>
    <property type="project" value="TreeGrafter"/>
</dbReference>
<dbReference type="CDD" id="cd11370">
    <property type="entry name" value="RNase_PH_RRP41"/>
    <property type="match status" value="1"/>
</dbReference>
<keyword evidence="7" id="KW-0539">Nucleus</keyword>
<dbReference type="Gene3D" id="3.30.230.70">
    <property type="entry name" value="GHMP Kinase, N-terminal domain"/>
    <property type="match status" value="1"/>
</dbReference>